<gene>
    <name evidence="2" type="ORF">EDD55_107124</name>
</gene>
<name>A0A4R3J8M2_9PROT</name>
<dbReference type="Pfam" id="PF00561">
    <property type="entry name" value="Abhydrolase_1"/>
    <property type="match status" value="1"/>
</dbReference>
<proteinExistence type="predicted"/>
<protein>
    <submittedName>
        <fullName evidence="2">Polyhydroxyalkanoate synthase</fullName>
    </submittedName>
</protein>
<sequence length="413" mass="44141">MLPPRLPHTPPPLGPRPLPLHLALQTWIALSSQAALPLLRSGSIAWSPKLETQTQSLARKLRDADPEAFAHAVTVQAGKTVAEFIAGVRAYRGAGRTPRRARGRVVWREGATCLRALGYSSTITPGKAILLVPSLINRAHILDLTDERSLCRWLTASGFHPFVLDWGAPGVDERAFGADAYILRRLEPALAQVAALGGGSAHIGGYCMGGLFATALAARNPGTCASLSLIATPWDFHAYDAAAIAMVKAARPIIEILTENGAPLGVDSIQTLFSLLDPFLTVAKFRRFNAMPKASAQRDTFIQLEDWLGDGVPLSAPLARQALFDWFGANTPGKGTWTIGGRAVRPERLTLPVFGAISGKDHIVPAPSAGALIAKIRGAHRLDVDAGHIGMVVGGRARKVFYEPWARWLGALG</sequence>
<dbReference type="Proteomes" id="UP000295304">
    <property type="component" value="Unassembled WGS sequence"/>
</dbReference>
<keyword evidence="3" id="KW-1185">Reference proteome</keyword>
<dbReference type="PANTHER" id="PTHR36837:SF2">
    <property type="entry name" value="POLY(3-HYDROXYALKANOATE) POLYMERASE SUBUNIT PHAC"/>
    <property type="match status" value="1"/>
</dbReference>
<dbReference type="InterPro" id="IPR029058">
    <property type="entry name" value="AB_hydrolase_fold"/>
</dbReference>
<evidence type="ECO:0000259" key="1">
    <source>
        <dbReference type="Pfam" id="PF00561"/>
    </source>
</evidence>
<accession>A0A4R3J8M2</accession>
<evidence type="ECO:0000313" key="2">
    <source>
        <dbReference type="EMBL" id="TCS61715.1"/>
    </source>
</evidence>
<organism evidence="2 3">
    <name type="scientific">Varunaivibrio sulfuroxidans</name>
    <dbReference type="NCBI Taxonomy" id="1773489"/>
    <lineage>
        <taxon>Bacteria</taxon>
        <taxon>Pseudomonadati</taxon>
        <taxon>Pseudomonadota</taxon>
        <taxon>Alphaproteobacteria</taxon>
        <taxon>Rhodospirillales</taxon>
        <taxon>Magnetovibrionaceae</taxon>
        <taxon>Varunaivibrio</taxon>
    </lineage>
</organism>
<dbReference type="OrthoDB" id="9767934at2"/>
<comment type="caution">
    <text evidence="2">The sequence shown here is derived from an EMBL/GenBank/DDBJ whole genome shotgun (WGS) entry which is preliminary data.</text>
</comment>
<dbReference type="SUPFAM" id="SSF53474">
    <property type="entry name" value="alpha/beta-Hydrolases"/>
    <property type="match status" value="1"/>
</dbReference>
<dbReference type="InterPro" id="IPR000073">
    <property type="entry name" value="AB_hydrolase_1"/>
</dbReference>
<evidence type="ECO:0000313" key="3">
    <source>
        <dbReference type="Proteomes" id="UP000295304"/>
    </source>
</evidence>
<feature type="domain" description="AB hydrolase-1" evidence="1">
    <location>
        <begin position="154"/>
        <end position="391"/>
    </location>
</feature>
<dbReference type="InterPro" id="IPR051321">
    <property type="entry name" value="PHA/PHB_synthase"/>
</dbReference>
<dbReference type="AlphaFoldDB" id="A0A4R3J8M2"/>
<reference evidence="2 3" key="1">
    <citation type="submission" date="2019-03" db="EMBL/GenBank/DDBJ databases">
        <title>Genomic Encyclopedia of Type Strains, Phase IV (KMG-IV): sequencing the most valuable type-strain genomes for metagenomic binning, comparative biology and taxonomic classification.</title>
        <authorList>
            <person name="Goeker M."/>
        </authorList>
    </citation>
    <scope>NUCLEOTIDE SEQUENCE [LARGE SCALE GENOMIC DNA]</scope>
    <source>
        <strain evidence="2 3">DSM 101688</strain>
    </source>
</reference>
<dbReference type="EMBL" id="SLZW01000007">
    <property type="protein sequence ID" value="TCS61715.1"/>
    <property type="molecule type" value="Genomic_DNA"/>
</dbReference>
<dbReference type="PANTHER" id="PTHR36837">
    <property type="entry name" value="POLY(3-HYDROXYALKANOATE) POLYMERASE SUBUNIT PHAC"/>
    <property type="match status" value="1"/>
</dbReference>
<dbReference type="Gene3D" id="3.40.50.1820">
    <property type="entry name" value="alpha/beta hydrolase"/>
    <property type="match status" value="1"/>
</dbReference>